<feature type="transmembrane region" description="Helical" evidence="1">
    <location>
        <begin position="209"/>
        <end position="231"/>
    </location>
</feature>
<feature type="transmembrane region" description="Helical" evidence="1">
    <location>
        <begin position="151"/>
        <end position="170"/>
    </location>
</feature>
<dbReference type="eggNOG" id="ENOG5033BUJ">
    <property type="taxonomic scope" value="Bacteria"/>
</dbReference>
<protein>
    <recommendedName>
        <fullName evidence="4">Transmembrane protein</fullName>
    </recommendedName>
</protein>
<feature type="transmembrane region" description="Helical" evidence="1">
    <location>
        <begin position="252"/>
        <end position="280"/>
    </location>
</feature>
<keyword evidence="3" id="KW-1185">Reference proteome</keyword>
<sequence>MRELSPQTMDVRVDESTEARLSSKGWIAVAALAVVTYFIRDCYQFLKPQFWAEDATIFLAMSVREALLNLVHPYAGYFHFAPRTLALLGAFFPTVLAPAVFYYGAVAAAVASCVAIYLMVGTFPTHLRILFALAPMLVLPAGEVYGNVTNIQWFFGVAFGVLVLTYRGDTFRSRGWLVMGEVLALTGPFSVVFWPCLLVWSWLTGRLPVNAKMLVVVGIGAFVQLAAVVLMGVNKYGVGIAAASAWVRAVKIFVGSFVTLSGVTGGVAVLAIFVLLAFGLRRNFVERLRGGYLPFGLVCMALLTLLMGLWTHKHMPDEINPLGPGERYFFLPFNFLFMAVIASAQAVGKKYHWFCLVVALSLVFGWSRHFRKGELSDFRWRDYYALSQVTQDSLIPIQPGWVLRLNNDRPDRLVSVMPVDLSRLEPFYGVLHTDGDETTLIEERVSGDPASQIVFDVPSSCLKTEHRFVRVALKDAARVHLYLPDVNDISSKSASLIWHVGANDHWYFDVPNRVSTKIVRLGVTSDSGGIVRGLKLSWVCW</sequence>
<name>Q144N7_PARXL</name>
<dbReference type="RefSeq" id="WP_011486998.1">
    <property type="nucleotide sequence ID" value="NC_007951.1"/>
</dbReference>
<keyword evidence="1" id="KW-0812">Transmembrane</keyword>
<feature type="transmembrane region" description="Helical" evidence="1">
    <location>
        <begin position="21"/>
        <end position="39"/>
    </location>
</feature>
<dbReference type="Proteomes" id="UP000001817">
    <property type="component" value="Chromosome 1"/>
</dbReference>
<feature type="transmembrane region" description="Helical" evidence="1">
    <location>
        <begin position="292"/>
        <end position="312"/>
    </location>
</feature>
<organism evidence="2 3">
    <name type="scientific">Paraburkholderia xenovorans (strain LB400)</name>
    <dbReference type="NCBI Taxonomy" id="266265"/>
    <lineage>
        <taxon>Bacteria</taxon>
        <taxon>Pseudomonadati</taxon>
        <taxon>Pseudomonadota</taxon>
        <taxon>Betaproteobacteria</taxon>
        <taxon>Burkholderiales</taxon>
        <taxon>Burkholderiaceae</taxon>
        <taxon>Paraburkholderia</taxon>
    </lineage>
</organism>
<feature type="transmembrane region" description="Helical" evidence="1">
    <location>
        <begin position="182"/>
        <end position="203"/>
    </location>
</feature>
<dbReference type="EMBL" id="CP000270">
    <property type="protein sequence ID" value="ABE29202.1"/>
    <property type="molecule type" value="Genomic_DNA"/>
</dbReference>
<evidence type="ECO:0000256" key="1">
    <source>
        <dbReference type="SAM" id="Phobius"/>
    </source>
</evidence>
<accession>Q144N7</accession>
<dbReference type="OrthoDB" id="5955549at2"/>
<dbReference type="KEGG" id="bxe:Bxe_A3796"/>
<evidence type="ECO:0008006" key="4">
    <source>
        <dbReference type="Google" id="ProtNLM"/>
    </source>
</evidence>
<dbReference type="AlphaFoldDB" id="Q144N7"/>
<gene>
    <name evidence="2" type="ORF">Bxe_A3796</name>
</gene>
<feature type="transmembrane region" description="Helical" evidence="1">
    <location>
        <begin position="328"/>
        <end position="345"/>
    </location>
</feature>
<keyword evidence="1" id="KW-1133">Transmembrane helix</keyword>
<evidence type="ECO:0000313" key="2">
    <source>
        <dbReference type="EMBL" id="ABE29202.1"/>
    </source>
</evidence>
<dbReference type="KEGG" id="bxb:DR64_1473"/>
<keyword evidence="1" id="KW-0472">Membrane</keyword>
<feature type="transmembrane region" description="Helical" evidence="1">
    <location>
        <begin position="351"/>
        <end position="370"/>
    </location>
</feature>
<proteinExistence type="predicted"/>
<evidence type="ECO:0000313" key="3">
    <source>
        <dbReference type="Proteomes" id="UP000001817"/>
    </source>
</evidence>
<reference evidence="2 3" key="1">
    <citation type="journal article" date="2006" name="Proc. Natl. Acad. Sci. U.S.A.">
        <title>Burkholderia xenovorans LB400 harbors a multi-replicon, 9.73-Mbp genome shaped for versatility.</title>
        <authorList>
            <person name="Chain P.S."/>
            <person name="Denef V.J."/>
            <person name="Konstantinidis K.T."/>
            <person name="Vergez L.M."/>
            <person name="Agullo L."/>
            <person name="Reyes V.L."/>
            <person name="Hauser L."/>
            <person name="Cordova M."/>
            <person name="Gomez L."/>
            <person name="Gonzalez M."/>
            <person name="Land M."/>
            <person name="Lao V."/>
            <person name="Larimer F."/>
            <person name="LiPuma J.J."/>
            <person name="Mahenthiralingam E."/>
            <person name="Malfatti S.A."/>
            <person name="Marx C.J."/>
            <person name="Parnell J.J."/>
            <person name="Ramette A."/>
            <person name="Richardson P."/>
            <person name="Seeger M."/>
            <person name="Smith D."/>
            <person name="Spilker T."/>
            <person name="Sul W.J."/>
            <person name="Tsoi T.V."/>
            <person name="Ulrich L.E."/>
            <person name="Zhulin I.B."/>
            <person name="Tiedje J.M."/>
        </authorList>
    </citation>
    <scope>NUCLEOTIDE SEQUENCE [LARGE SCALE GENOMIC DNA]</scope>
    <source>
        <strain evidence="2 3">LB400</strain>
    </source>
</reference>
<dbReference type="STRING" id="266265.Bxe_A3796"/>